<feature type="transmembrane region" description="Helical" evidence="1">
    <location>
        <begin position="46"/>
        <end position="68"/>
    </location>
</feature>
<dbReference type="InterPro" id="IPR036890">
    <property type="entry name" value="HATPase_C_sf"/>
</dbReference>
<keyword evidence="1" id="KW-0812">Transmembrane</keyword>
<dbReference type="EMBL" id="FCOK02000064">
    <property type="protein sequence ID" value="SAL61004.1"/>
    <property type="molecule type" value="Genomic_DNA"/>
</dbReference>
<dbReference type="GO" id="GO:0016020">
    <property type="term" value="C:membrane"/>
    <property type="evidence" value="ECO:0007669"/>
    <property type="project" value="InterPro"/>
</dbReference>
<reference evidence="3 4" key="1">
    <citation type="submission" date="2016-01" db="EMBL/GenBank/DDBJ databases">
        <authorList>
            <person name="Oliw E.H."/>
        </authorList>
    </citation>
    <scope>NUCLEOTIDE SEQUENCE [LARGE SCALE GENOMIC DNA]</scope>
    <source>
        <strain evidence="3">LMG 27134</strain>
    </source>
</reference>
<dbReference type="InterPro" id="IPR010559">
    <property type="entry name" value="Sig_transdc_His_kin_internal"/>
</dbReference>
<feature type="transmembrane region" description="Helical" evidence="1">
    <location>
        <begin position="89"/>
        <end position="114"/>
    </location>
</feature>
<organism evidence="3 4">
    <name type="scientific">Caballeronia udeis</name>
    <dbReference type="NCBI Taxonomy" id="1232866"/>
    <lineage>
        <taxon>Bacteria</taxon>
        <taxon>Pseudomonadati</taxon>
        <taxon>Pseudomonadota</taxon>
        <taxon>Betaproteobacteria</taxon>
        <taxon>Burkholderiales</taxon>
        <taxon>Burkholderiaceae</taxon>
        <taxon>Caballeronia</taxon>
    </lineage>
</organism>
<dbReference type="InterPro" id="IPR050640">
    <property type="entry name" value="Bact_2-comp_sensor_kinase"/>
</dbReference>
<proteinExistence type="predicted"/>
<keyword evidence="3" id="KW-0808">Transferase</keyword>
<dbReference type="PANTHER" id="PTHR34220:SF9">
    <property type="entry name" value="SIGNAL TRANSDUCTION HISTIDINE KINASE INTERNAL REGION DOMAIN-CONTAINING PROTEIN"/>
    <property type="match status" value="1"/>
</dbReference>
<feature type="transmembrane region" description="Helical" evidence="1">
    <location>
        <begin position="20"/>
        <end position="40"/>
    </location>
</feature>
<name>A0A158IWI3_9BURK</name>
<accession>A0A158IWI3</accession>
<dbReference type="PANTHER" id="PTHR34220">
    <property type="entry name" value="SENSOR HISTIDINE KINASE YPDA"/>
    <property type="match status" value="1"/>
</dbReference>
<dbReference type="Pfam" id="PF06580">
    <property type="entry name" value="His_kinase"/>
    <property type="match status" value="1"/>
</dbReference>
<dbReference type="AlphaFoldDB" id="A0A158IWI3"/>
<evidence type="ECO:0000256" key="1">
    <source>
        <dbReference type="SAM" id="Phobius"/>
    </source>
</evidence>
<evidence type="ECO:0000259" key="2">
    <source>
        <dbReference type="Pfam" id="PF06580"/>
    </source>
</evidence>
<sequence>MNTSSLFGESQPPIPWRRLVWPWAAFWLLMLAIGIQESLWTGKLQFWRPLVNSGSSALAATVLIAVQIRRADRFKSLLNQPLKWFLRSLASMPLLMVPYVTAMYALRFGIYALAGARYPHGPWVEVMVYEATNFVVFYALFSGILFGLRFYGAWADARLTAEKQANLARQAQLAQLTQQLQPHFLFNALNTVSSLIHRDPDAADILLTRLATLLRAATDASQRPEQSLADELMLLHAYADIMVQRFADRVRISWEVDATAQGCQVPTLGLQPLLENCFRHVVERRSALTHIAIRITHSVSRLQIEIEDDGDLQQLPENRGVGLGNFERRLQSLYGTQASLDLRLRPGGGLIVGMSLPCAH</sequence>
<protein>
    <submittedName>
        <fullName evidence="3">Histidine kinase</fullName>
    </submittedName>
</protein>
<evidence type="ECO:0000313" key="4">
    <source>
        <dbReference type="Proteomes" id="UP000054683"/>
    </source>
</evidence>
<evidence type="ECO:0000313" key="3">
    <source>
        <dbReference type="EMBL" id="SAL61004.1"/>
    </source>
</evidence>
<keyword evidence="1" id="KW-1133">Transmembrane helix</keyword>
<dbReference type="SUPFAM" id="SSF55874">
    <property type="entry name" value="ATPase domain of HSP90 chaperone/DNA topoisomerase II/histidine kinase"/>
    <property type="match status" value="1"/>
</dbReference>
<keyword evidence="1" id="KW-0472">Membrane</keyword>
<dbReference type="OrthoDB" id="2514702at2"/>
<dbReference type="GO" id="GO:0000155">
    <property type="term" value="F:phosphorelay sensor kinase activity"/>
    <property type="evidence" value="ECO:0007669"/>
    <property type="project" value="InterPro"/>
</dbReference>
<dbReference type="Gene3D" id="3.30.565.10">
    <property type="entry name" value="Histidine kinase-like ATPase, C-terminal domain"/>
    <property type="match status" value="1"/>
</dbReference>
<keyword evidence="3" id="KW-0418">Kinase</keyword>
<feature type="transmembrane region" description="Helical" evidence="1">
    <location>
        <begin position="134"/>
        <end position="154"/>
    </location>
</feature>
<dbReference type="RefSeq" id="WP_062091014.1">
    <property type="nucleotide sequence ID" value="NZ_FCOK02000064.1"/>
</dbReference>
<feature type="domain" description="Signal transduction histidine kinase internal region" evidence="2">
    <location>
        <begin position="171"/>
        <end position="249"/>
    </location>
</feature>
<gene>
    <name evidence="3" type="ORF">AWB69_06776</name>
</gene>
<dbReference type="Proteomes" id="UP000054683">
    <property type="component" value="Unassembled WGS sequence"/>
</dbReference>